<reference evidence="1 2" key="1">
    <citation type="journal article" date="2013" name="Genome Announc.">
        <title>Draft Genome Sequence of Arcticibacter svalbardensis Strain MN12-7T, a Member of the Family Sphingobacteriaceae Isolated from an Arctic Soil Sample.</title>
        <authorList>
            <person name="Shivaji S."/>
            <person name="Ara S."/>
            <person name="Prasad S."/>
            <person name="Manasa B.P."/>
            <person name="Begum Z."/>
            <person name="Singh A."/>
            <person name="Kumar Pinnaka A."/>
        </authorList>
    </citation>
    <scope>NUCLEOTIDE SEQUENCE [LARGE SCALE GENOMIC DNA]</scope>
    <source>
        <strain evidence="1 2">MN12-7</strain>
    </source>
</reference>
<gene>
    <name evidence="1" type="ORF">ADIARSV_3799</name>
</gene>
<evidence type="ECO:0000313" key="2">
    <source>
        <dbReference type="Proteomes" id="UP000014174"/>
    </source>
</evidence>
<keyword evidence="2" id="KW-1185">Reference proteome</keyword>
<sequence>MNQGLQSEMLRHVNDWQHSGLSQIGYCQEKGISFSKFNYWVRKARPSEKSTQGFLAIKVETNAAQRSVHPVMELISPRGIRLNFYGAVDAEFIKKLL</sequence>
<dbReference type="AlphaFoldDB" id="R9GMT9"/>
<organism evidence="1 2">
    <name type="scientific">Arcticibacter svalbardensis MN12-7</name>
    <dbReference type="NCBI Taxonomy" id="1150600"/>
    <lineage>
        <taxon>Bacteria</taxon>
        <taxon>Pseudomonadati</taxon>
        <taxon>Bacteroidota</taxon>
        <taxon>Sphingobacteriia</taxon>
        <taxon>Sphingobacteriales</taxon>
        <taxon>Sphingobacteriaceae</taxon>
        <taxon>Arcticibacter</taxon>
    </lineage>
</organism>
<dbReference type="OrthoDB" id="960108at2"/>
<dbReference type="STRING" id="1150600.ADIARSV_3799"/>
<protein>
    <recommendedName>
        <fullName evidence="3">Transposase</fullName>
    </recommendedName>
</protein>
<comment type="caution">
    <text evidence="1">The sequence shown here is derived from an EMBL/GenBank/DDBJ whole genome shotgun (WGS) entry which is preliminary data.</text>
</comment>
<evidence type="ECO:0008006" key="3">
    <source>
        <dbReference type="Google" id="ProtNLM"/>
    </source>
</evidence>
<dbReference type="NCBIfam" id="NF047593">
    <property type="entry name" value="IS66_ISAeme5_TnpA"/>
    <property type="match status" value="1"/>
</dbReference>
<evidence type="ECO:0000313" key="1">
    <source>
        <dbReference type="EMBL" id="EOR93043.1"/>
    </source>
</evidence>
<dbReference type="RefSeq" id="WP_016197024.1">
    <property type="nucleotide sequence ID" value="NZ_AQPN01000134.1"/>
</dbReference>
<proteinExistence type="predicted"/>
<name>R9GMT9_9SPHI</name>
<accession>R9GMT9</accession>
<dbReference type="Proteomes" id="UP000014174">
    <property type="component" value="Unassembled WGS sequence"/>
</dbReference>
<dbReference type="EMBL" id="AQPN01000134">
    <property type="protein sequence ID" value="EOR93043.1"/>
    <property type="molecule type" value="Genomic_DNA"/>
</dbReference>